<dbReference type="InterPro" id="IPR002885">
    <property type="entry name" value="PPR_rpt"/>
</dbReference>
<dbReference type="Gene3D" id="1.25.40.10">
    <property type="entry name" value="Tetratricopeptide repeat domain"/>
    <property type="match status" value="3"/>
</dbReference>
<feature type="repeat" description="PPR" evidence="3">
    <location>
        <begin position="229"/>
        <end position="259"/>
    </location>
</feature>
<feature type="repeat" description="PPR" evidence="3">
    <location>
        <begin position="363"/>
        <end position="393"/>
    </location>
</feature>
<dbReference type="Pfam" id="PF12854">
    <property type="entry name" value="PPR_1"/>
    <property type="match status" value="1"/>
</dbReference>
<dbReference type="FunFam" id="1.25.40.10:FF:000184">
    <property type="entry name" value="Pentatricopeptide repeat-containing protein, chloroplastic"/>
    <property type="match status" value="1"/>
</dbReference>
<evidence type="ECO:0000313" key="5">
    <source>
        <dbReference type="RefSeq" id="XP_020113903.1"/>
    </source>
</evidence>
<evidence type="ECO:0000256" key="1">
    <source>
        <dbReference type="ARBA" id="ARBA00022737"/>
    </source>
</evidence>
<feature type="repeat" description="PPR" evidence="3">
    <location>
        <begin position="431"/>
        <end position="461"/>
    </location>
</feature>
<dbReference type="AlphaFoldDB" id="A0A6P5HIM4"/>
<sequence>MKIFPHQFGVALSTKEVHCGLVGENIDESFVGTMPLPPLPPFHLCKPYSRSLQQHLFLMLQRCKSMRQLTQLHAQLLLNGFSQKCFLLTKLLSFCIASGDVSHAATAFSLVDHPSTTLSNQMLRALSLSPTPLNCLLFYNQMLQRRETFKPNGFTYAFLFSACARANSSLLCQGEQLHARIVSAGFGSNVYVQTNLINMYATATAAAGGTREEAIARARKVFDDMPQRSIVSWNSMLAVYLQLGELHTASEFFGEMPKRDAVSWTAMITGWARAGKASQALELFREMRRARVTPDQVTMIALLSVCTELGDLELGRWIHARLDPLQGGRDRLVSLNNALIHMYIKCGAVDEALHIFHEMPMRSTISWTTMIAGLAMHGSSEDALGLFRSMREKPDAMTFLAVLCTCSHSGRIDEGRHYFMSMRKQHGIRPDVRHYGCMVDMLTRAGRLGEALELVEAMPMRPSDAVWGSLLGGCRRHGEVELAGHVVERLMELKPERAAGYLVLLSNVYAAVSRWEEAHRVRERMVDLAEHKPAGRSWMNPNE</sequence>
<evidence type="ECO:0000256" key="3">
    <source>
        <dbReference type="PROSITE-ProRule" id="PRU00708"/>
    </source>
</evidence>
<dbReference type="GO" id="GO:0009451">
    <property type="term" value="P:RNA modification"/>
    <property type="evidence" value="ECO:0007669"/>
    <property type="project" value="InterPro"/>
</dbReference>
<reference evidence="4" key="1">
    <citation type="journal article" date="2015" name="Nat. Genet.">
        <title>The pineapple genome and the evolution of CAM photosynthesis.</title>
        <authorList>
            <person name="Ming R."/>
            <person name="VanBuren R."/>
            <person name="Wai C.M."/>
            <person name="Tang H."/>
            <person name="Schatz M.C."/>
            <person name="Bowers J.E."/>
            <person name="Lyons E."/>
            <person name="Wang M.L."/>
            <person name="Chen J."/>
            <person name="Biggers E."/>
            <person name="Zhang J."/>
            <person name="Huang L."/>
            <person name="Zhang L."/>
            <person name="Miao W."/>
            <person name="Zhang J."/>
            <person name="Ye Z."/>
            <person name="Miao C."/>
            <person name="Lin Z."/>
            <person name="Wang H."/>
            <person name="Zhou H."/>
            <person name="Yim W.C."/>
            <person name="Priest H.D."/>
            <person name="Zheng C."/>
            <person name="Woodhouse M."/>
            <person name="Edger P.P."/>
            <person name="Guyot R."/>
            <person name="Guo H.B."/>
            <person name="Guo H."/>
            <person name="Zheng G."/>
            <person name="Singh R."/>
            <person name="Sharma A."/>
            <person name="Min X."/>
            <person name="Zheng Y."/>
            <person name="Lee H."/>
            <person name="Gurtowski J."/>
            <person name="Sedlazeck F.J."/>
            <person name="Harkess A."/>
            <person name="McKain M.R."/>
            <person name="Liao Z."/>
            <person name="Fang J."/>
            <person name="Liu J."/>
            <person name="Zhang X."/>
            <person name="Zhang Q."/>
            <person name="Hu W."/>
            <person name="Qin Y."/>
            <person name="Wang K."/>
            <person name="Chen L.Y."/>
            <person name="Shirley N."/>
            <person name="Lin Y.R."/>
            <person name="Liu L.Y."/>
            <person name="Hernandez A.G."/>
            <person name="Wright C.L."/>
            <person name="Bulone V."/>
            <person name="Tuskan G.A."/>
            <person name="Heath K."/>
            <person name="Zee F."/>
            <person name="Moore P.H."/>
            <person name="Sunkar R."/>
            <person name="Leebens-Mack J.H."/>
            <person name="Mockler T."/>
            <person name="Bennetzen J.L."/>
            <person name="Freeling M."/>
            <person name="Sankoff D."/>
            <person name="Paterson A.H."/>
            <person name="Zhu X."/>
            <person name="Yang X."/>
            <person name="Smith J.A."/>
            <person name="Cushman J.C."/>
            <person name="Paull R.E."/>
            <person name="Yu Q."/>
        </authorList>
    </citation>
    <scope>NUCLEOTIDE SEQUENCE [LARGE SCALE GENOMIC DNA]</scope>
    <source>
        <strain evidence="4">cv. F153</strain>
    </source>
</reference>
<dbReference type="Pfam" id="PF20431">
    <property type="entry name" value="E_motif"/>
    <property type="match status" value="1"/>
</dbReference>
<keyword evidence="4" id="KW-1185">Reference proteome</keyword>
<dbReference type="PANTHER" id="PTHR47926">
    <property type="entry name" value="PENTATRICOPEPTIDE REPEAT-CONTAINING PROTEIN"/>
    <property type="match status" value="1"/>
</dbReference>
<dbReference type="Pfam" id="PF13041">
    <property type="entry name" value="PPR_2"/>
    <property type="match status" value="1"/>
</dbReference>
<dbReference type="NCBIfam" id="TIGR00756">
    <property type="entry name" value="PPR"/>
    <property type="match status" value="4"/>
</dbReference>
<dbReference type="RefSeq" id="XP_020113903.1">
    <property type="nucleotide sequence ID" value="XM_020258314.1"/>
</dbReference>
<dbReference type="GeneID" id="109728033"/>
<accession>A0A6P5HIM4</accession>
<dbReference type="SUPFAM" id="SSF48452">
    <property type="entry name" value="TPR-like"/>
    <property type="match status" value="1"/>
</dbReference>
<keyword evidence="1" id="KW-0677">Repeat</keyword>
<dbReference type="Pfam" id="PF01535">
    <property type="entry name" value="PPR"/>
    <property type="match status" value="3"/>
</dbReference>
<feature type="repeat" description="PPR" evidence="3">
    <location>
        <begin position="260"/>
        <end position="294"/>
    </location>
</feature>
<dbReference type="GO" id="GO:0003723">
    <property type="term" value="F:RNA binding"/>
    <property type="evidence" value="ECO:0007669"/>
    <property type="project" value="InterPro"/>
</dbReference>
<dbReference type="Proteomes" id="UP000515123">
    <property type="component" value="Linkage group 2"/>
</dbReference>
<keyword evidence="2" id="KW-0809">Transit peptide</keyword>
<dbReference type="OrthoDB" id="736185at2759"/>
<proteinExistence type="predicted"/>
<dbReference type="PANTHER" id="PTHR47926:SF526">
    <property type="entry name" value="PENTACOTRIPEPTIDE-REPEAT REGION OF PRORP DOMAIN-CONTAINING PROTEIN"/>
    <property type="match status" value="1"/>
</dbReference>
<dbReference type="InterPro" id="IPR011990">
    <property type="entry name" value="TPR-like_helical_dom_sf"/>
</dbReference>
<gene>
    <name evidence="5" type="primary">LOC109728033</name>
</gene>
<dbReference type="PROSITE" id="PS51375">
    <property type="entry name" value="PPR"/>
    <property type="match status" value="5"/>
</dbReference>
<protein>
    <submittedName>
        <fullName evidence="5">Pentatricopeptide repeat-containing protein At2g20540-like</fullName>
    </submittedName>
</protein>
<dbReference type="InterPro" id="IPR046848">
    <property type="entry name" value="E_motif"/>
</dbReference>
<evidence type="ECO:0000256" key="2">
    <source>
        <dbReference type="ARBA" id="ARBA00022946"/>
    </source>
</evidence>
<organism evidence="4 5">
    <name type="scientific">Ananas comosus</name>
    <name type="common">Pineapple</name>
    <name type="synonym">Ananas ananas</name>
    <dbReference type="NCBI Taxonomy" id="4615"/>
    <lineage>
        <taxon>Eukaryota</taxon>
        <taxon>Viridiplantae</taxon>
        <taxon>Streptophyta</taxon>
        <taxon>Embryophyta</taxon>
        <taxon>Tracheophyta</taxon>
        <taxon>Spermatophyta</taxon>
        <taxon>Magnoliopsida</taxon>
        <taxon>Liliopsida</taxon>
        <taxon>Poales</taxon>
        <taxon>Bromeliaceae</taxon>
        <taxon>Bromelioideae</taxon>
        <taxon>Ananas</taxon>
    </lineage>
</organism>
<reference evidence="5" key="2">
    <citation type="submission" date="2025-08" db="UniProtKB">
        <authorList>
            <consortium name="RefSeq"/>
        </authorList>
    </citation>
    <scope>IDENTIFICATION</scope>
    <source>
        <tissue evidence="5">Leaf</tissue>
    </source>
</reference>
<name>A0A6P5HIM4_ANACO</name>
<feature type="repeat" description="PPR" evidence="3">
    <location>
        <begin position="395"/>
        <end position="430"/>
    </location>
</feature>
<evidence type="ECO:0000313" key="4">
    <source>
        <dbReference type="Proteomes" id="UP000515123"/>
    </source>
</evidence>
<dbReference type="InterPro" id="IPR046960">
    <property type="entry name" value="PPR_At4g14850-like_plant"/>
</dbReference>
<dbReference type="FunFam" id="1.25.40.10:FF:000348">
    <property type="entry name" value="Pentatricopeptide repeat-containing protein chloroplastic"/>
    <property type="match status" value="1"/>
</dbReference>